<keyword evidence="1" id="KW-0812">Transmembrane</keyword>
<keyword evidence="4" id="KW-1185">Reference proteome</keyword>
<keyword evidence="1" id="KW-0472">Membrane</keyword>
<evidence type="ECO:0000259" key="2">
    <source>
        <dbReference type="PROSITE" id="PS50053"/>
    </source>
</evidence>
<reference evidence="3 4" key="1">
    <citation type="submission" date="2024-09" db="EMBL/GenBank/DDBJ databases">
        <title>Genome sequencing and assembly of Phytophthora oleae, isolate VK10A, causative agent of rot of olive drupes.</title>
        <authorList>
            <person name="Conti Taguali S."/>
            <person name="Riolo M."/>
            <person name="La Spada F."/>
            <person name="Cacciola S.O."/>
            <person name="Dionisio G."/>
        </authorList>
    </citation>
    <scope>NUCLEOTIDE SEQUENCE [LARGE SCALE GENOMIC DNA]</scope>
    <source>
        <strain evidence="3 4">VK10A</strain>
    </source>
</reference>
<dbReference type="PANTHER" id="PTHR14557">
    <property type="entry name" value="PROTEIN C7ORF21"/>
    <property type="match status" value="1"/>
</dbReference>
<dbReference type="EMBL" id="JBIMZQ010000016">
    <property type="protein sequence ID" value="KAL3666623.1"/>
    <property type="molecule type" value="Genomic_DNA"/>
</dbReference>
<evidence type="ECO:0000313" key="3">
    <source>
        <dbReference type="EMBL" id="KAL3666623.1"/>
    </source>
</evidence>
<dbReference type="Gene3D" id="3.10.20.90">
    <property type="entry name" value="Phosphatidylinositol 3-kinase Catalytic Subunit, Chain A, domain 1"/>
    <property type="match status" value="1"/>
</dbReference>
<comment type="caution">
    <text evidence="3">The sequence shown here is derived from an EMBL/GenBank/DDBJ whole genome shotgun (WGS) entry which is preliminary data.</text>
</comment>
<evidence type="ECO:0000313" key="4">
    <source>
        <dbReference type="Proteomes" id="UP001632037"/>
    </source>
</evidence>
<protein>
    <recommendedName>
        <fullName evidence="2">Ubiquitin-like domain-containing protein</fullName>
    </recommendedName>
</protein>
<keyword evidence="1" id="KW-1133">Transmembrane helix</keyword>
<sequence length="223" mass="24884">MDSVAAPPSPTALHDEWALVNDEAEIVASVTTTEVRHHYIVCTSRYGYGFHSDAVYTSIQKVEGSEQEEKSVKHEVPEGYLPIRLRQGEEIRSAWFNATQKVDDFVSKFFAGELANGKKIRLIYMGMMLLPSRSLGEYGIEENGVIHSVITAAPPAPSPHAALQTNLKALNPQNSLLVLTGIFLYGLWTLFYYFPQFFSWKSTVLLALFSVMHISTLASRIIS</sequence>
<feature type="transmembrane region" description="Helical" evidence="1">
    <location>
        <begin position="200"/>
        <end position="222"/>
    </location>
</feature>
<gene>
    <name evidence="3" type="ORF">V7S43_008245</name>
</gene>
<dbReference type="PANTHER" id="PTHR14557:SF5">
    <property type="entry name" value="UBIQUITIN-LIKE DOMAIN-CONTAINING PROTEIN"/>
    <property type="match status" value="1"/>
</dbReference>
<feature type="transmembrane region" description="Helical" evidence="1">
    <location>
        <begin position="176"/>
        <end position="194"/>
    </location>
</feature>
<evidence type="ECO:0000256" key="1">
    <source>
        <dbReference type="SAM" id="Phobius"/>
    </source>
</evidence>
<dbReference type="Proteomes" id="UP001632037">
    <property type="component" value="Unassembled WGS sequence"/>
</dbReference>
<organism evidence="3 4">
    <name type="scientific">Phytophthora oleae</name>
    <dbReference type="NCBI Taxonomy" id="2107226"/>
    <lineage>
        <taxon>Eukaryota</taxon>
        <taxon>Sar</taxon>
        <taxon>Stramenopiles</taxon>
        <taxon>Oomycota</taxon>
        <taxon>Peronosporomycetes</taxon>
        <taxon>Peronosporales</taxon>
        <taxon>Peronosporaceae</taxon>
        <taxon>Phytophthora</taxon>
    </lineage>
</organism>
<dbReference type="InterPro" id="IPR000626">
    <property type="entry name" value="Ubiquitin-like_dom"/>
</dbReference>
<dbReference type="InterPro" id="IPR040352">
    <property type="entry name" value="TMUB1/2"/>
</dbReference>
<accession>A0ABD3FIN9</accession>
<dbReference type="InterPro" id="IPR029071">
    <property type="entry name" value="Ubiquitin-like_domsf"/>
</dbReference>
<dbReference type="SUPFAM" id="SSF54236">
    <property type="entry name" value="Ubiquitin-like"/>
    <property type="match status" value="1"/>
</dbReference>
<dbReference type="PROSITE" id="PS50053">
    <property type="entry name" value="UBIQUITIN_2"/>
    <property type="match status" value="1"/>
</dbReference>
<proteinExistence type="predicted"/>
<feature type="domain" description="Ubiquitin-like" evidence="2">
    <location>
        <begin position="119"/>
        <end position="151"/>
    </location>
</feature>
<dbReference type="AlphaFoldDB" id="A0ABD3FIN9"/>
<name>A0ABD3FIN9_9STRA</name>